<sequence>MAVMLSDHPSYCPPNKKRRRTATSVCAGDHDPRPRRDVLTSMVNGVPPSPEAEMRGIENGRRGLPYLPVRTAVESSPSGSGKKRGRPPKVRPAPPAADVSAPAPAPVKTLASVSIPTSATPKLPAASPPAFDPSIYGTRPHVHLPQDHRSRSFSPPNMGPPSRPSTPGPSISSSTTRTSSKRPHTPDDGFLIPAFRDASSSTPEPTISEQPMKRPPRKKRNTALRKGWKGWVEISEDEEEASTKLISSEAPLILSAERRTRSGRVV</sequence>
<comment type="caution">
    <text evidence="1">The sequence shown here is derived from an EMBL/GenBank/DDBJ whole genome shotgun (WGS) entry which is preliminary data.</text>
</comment>
<proteinExistence type="predicted"/>
<evidence type="ECO:0000313" key="1">
    <source>
        <dbReference type="EMBL" id="KAI0035830.1"/>
    </source>
</evidence>
<dbReference type="EMBL" id="MU273479">
    <property type="protein sequence ID" value="KAI0035830.1"/>
    <property type="molecule type" value="Genomic_DNA"/>
</dbReference>
<name>A0ACB8QVL1_9AGAM</name>
<reference evidence="1" key="2">
    <citation type="journal article" date="2022" name="New Phytol.">
        <title>Evolutionary transition to the ectomycorrhizal habit in the genomes of a hyperdiverse lineage of mushroom-forming fungi.</title>
        <authorList>
            <person name="Looney B."/>
            <person name="Miyauchi S."/>
            <person name="Morin E."/>
            <person name="Drula E."/>
            <person name="Courty P.E."/>
            <person name="Kohler A."/>
            <person name="Kuo A."/>
            <person name="LaButti K."/>
            <person name="Pangilinan J."/>
            <person name="Lipzen A."/>
            <person name="Riley R."/>
            <person name="Andreopoulos W."/>
            <person name="He G."/>
            <person name="Johnson J."/>
            <person name="Nolan M."/>
            <person name="Tritt A."/>
            <person name="Barry K.W."/>
            <person name="Grigoriev I.V."/>
            <person name="Nagy L.G."/>
            <person name="Hibbett D."/>
            <person name="Henrissat B."/>
            <person name="Matheny P.B."/>
            <person name="Labbe J."/>
            <person name="Martin F.M."/>
        </authorList>
    </citation>
    <scope>NUCLEOTIDE SEQUENCE</scope>
    <source>
        <strain evidence="1">EC-137</strain>
    </source>
</reference>
<gene>
    <name evidence="1" type="ORF">K488DRAFT_82720</name>
</gene>
<accession>A0ACB8QVL1</accession>
<protein>
    <submittedName>
        <fullName evidence="1">Uncharacterized protein</fullName>
    </submittedName>
</protein>
<organism evidence="1 2">
    <name type="scientific">Vararia minispora EC-137</name>
    <dbReference type="NCBI Taxonomy" id="1314806"/>
    <lineage>
        <taxon>Eukaryota</taxon>
        <taxon>Fungi</taxon>
        <taxon>Dikarya</taxon>
        <taxon>Basidiomycota</taxon>
        <taxon>Agaricomycotina</taxon>
        <taxon>Agaricomycetes</taxon>
        <taxon>Russulales</taxon>
        <taxon>Lachnocladiaceae</taxon>
        <taxon>Vararia</taxon>
    </lineage>
</organism>
<reference evidence="1" key="1">
    <citation type="submission" date="2021-02" db="EMBL/GenBank/DDBJ databases">
        <authorList>
            <consortium name="DOE Joint Genome Institute"/>
            <person name="Ahrendt S."/>
            <person name="Looney B.P."/>
            <person name="Miyauchi S."/>
            <person name="Morin E."/>
            <person name="Drula E."/>
            <person name="Courty P.E."/>
            <person name="Chicoki N."/>
            <person name="Fauchery L."/>
            <person name="Kohler A."/>
            <person name="Kuo A."/>
            <person name="Labutti K."/>
            <person name="Pangilinan J."/>
            <person name="Lipzen A."/>
            <person name="Riley R."/>
            <person name="Andreopoulos W."/>
            <person name="He G."/>
            <person name="Johnson J."/>
            <person name="Barry K.W."/>
            <person name="Grigoriev I.V."/>
            <person name="Nagy L."/>
            <person name="Hibbett D."/>
            <person name="Henrissat B."/>
            <person name="Matheny P.B."/>
            <person name="Labbe J."/>
            <person name="Martin F."/>
        </authorList>
    </citation>
    <scope>NUCLEOTIDE SEQUENCE</scope>
    <source>
        <strain evidence="1">EC-137</strain>
    </source>
</reference>
<dbReference type="Proteomes" id="UP000814128">
    <property type="component" value="Unassembled WGS sequence"/>
</dbReference>
<evidence type="ECO:0000313" key="2">
    <source>
        <dbReference type="Proteomes" id="UP000814128"/>
    </source>
</evidence>
<keyword evidence="2" id="KW-1185">Reference proteome</keyword>